<name>A0AAW1XNH6_RUBAR</name>
<gene>
    <name evidence="2" type="ORF">M0R45_014880</name>
</gene>
<evidence type="ECO:0000313" key="2">
    <source>
        <dbReference type="EMBL" id="KAK9938124.1"/>
    </source>
</evidence>
<comment type="caution">
    <text evidence="2">The sequence shown here is derived from an EMBL/GenBank/DDBJ whole genome shotgun (WGS) entry which is preliminary data.</text>
</comment>
<feature type="chain" id="PRO_5043587353" description="Secreted protein" evidence="1">
    <location>
        <begin position="32"/>
        <end position="66"/>
    </location>
</feature>
<evidence type="ECO:0008006" key="4">
    <source>
        <dbReference type="Google" id="ProtNLM"/>
    </source>
</evidence>
<dbReference type="EMBL" id="JBEDUW010000003">
    <property type="protein sequence ID" value="KAK9938124.1"/>
    <property type="molecule type" value="Genomic_DNA"/>
</dbReference>
<evidence type="ECO:0000256" key="1">
    <source>
        <dbReference type="SAM" id="SignalP"/>
    </source>
</evidence>
<protein>
    <recommendedName>
        <fullName evidence="4">Secreted protein</fullName>
    </recommendedName>
</protein>
<dbReference type="Proteomes" id="UP001457282">
    <property type="component" value="Unassembled WGS sequence"/>
</dbReference>
<feature type="signal peptide" evidence="1">
    <location>
        <begin position="1"/>
        <end position="31"/>
    </location>
</feature>
<sequence length="66" mass="7285">MGHLSASFCVLFWQIIMFVCVVLEGVNGSQANGWLNAHATFYGVNQDPALLEVLVVMKISCLRVRS</sequence>
<accession>A0AAW1XNH6</accession>
<organism evidence="2 3">
    <name type="scientific">Rubus argutus</name>
    <name type="common">Southern blackberry</name>
    <dbReference type="NCBI Taxonomy" id="59490"/>
    <lineage>
        <taxon>Eukaryota</taxon>
        <taxon>Viridiplantae</taxon>
        <taxon>Streptophyta</taxon>
        <taxon>Embryophyta</taxon>
        <taxon>Tracheophyta</taxon>
        <taxon>Spermatophyta</taxon>
        <taxon>Magnoliopsida</taxon>
        <taxon>eudicotyledons</taxon>
        <taxon>Gunneridae</taxon>
        <taxon>Pentapetalae</taxon>
        <taxon>rosids</taxon>
        <taxon>fabids</taxon>
        <taxon>Rosales</taxon>
        <taxon>Rosaceae</taxon>
        <taxon>Rosoideae</taxon>
        <taxon>Rosoideae incertae sedis</taxon>
        <taxon>Rubus</taxon>
    </lineage>
</organism>
<keyword evidence="1" id="KW-0732">Signal</keyword>
<dbReference type="AlphaFoldDB" id="A0AAW1XNH6"/>
<reference evidence="2 3" key="1">
    <citation type="journal article" date="2023" name="G3 (Bethesda)">
        <title>A chromosome-length genome assembly and annotation of blackberry (Rubus argutus, cv. 'Hillquist').</title>
        <authorList>
            <person name="Bruna T."/>
            <person name="Aryal R."/>
            <person name="Dudchenko O."/>
            <person name="Sargent D.J."/>
            <person name="Mead D."/>
            <person name="Buti M."/>
            <person name="Cavallini A."/>
            <person name="Hytonen T."/>
            <person name="Andres J."/>
            <person name="Pham M."/>
            <person name="Weisz D."/>
            <person name="Mascagni F."/>
            <person name="Usai G."/>
            <person name="Natali L."/>
            <person name="Bassil N."/>
            <person name="Fernandez G.E."/>
            <person name="Lomsadze A."/>
            <person name="Armour M."/>
            <person name="Olukolu B."/>
            <person name="Poorten T."/>
            <person name="Britton C."/>
            <person name="Davik J."/>
            <person name="Ashrafi H."/>
            <person name="Aiden E.L."/>
            <person name="Borodovsky M."/>
            <person name="Worthington M."/>
        </authorList>
    </citation>
    <scope>NUCLEOTIDE SEQUENCE [LARGE SCALE GENOMIC DNA]</scope>
    <source>
        <strain evidence="2">PI 553951</strain>
    </source>
</reference>
<evidence type="ECO:0000313" key="3">
    <source>
        <dbReference type="Proteomes" id="UP001457282"/>
    </source>
</evidence>
<keyword evidence="3" id="KW-1185">Reference proteome</keyword>
<proteinExistence type="predicted"/>